<dbReference type="NCBIfam" id="TIGR02145">
    <property type="entry name" value="Fib_succ_major"/>
    <property type="match status" value="1"/>
</dbReference>
<evidence type="ECO:0000313" key="2">
    <source>
        <dbReference type="EMBL" id="GMQ30894.1"/>
    </source>
</evidence>
<name>A0ABQ6PSF3_9BACT</name>
<evidence type="ECO:0000313" key="3">
    <source>
        <dbReference type="Proteomes" id="UP001338309"/>
    </source>
</evidence>
<comment type="caution">
    <text evidence="2">The sequence shown here is derived from an EMBL/GenBank/DDBJ whole genome shotgun (WGS) entry which is preliminary data.</text>
</comment>
<reference evidence="2 3" key="1">
    <citation type="submission" date="2023-08" db="EMBL/GenBank/DDBJ databases">
        <title>Draft genome sequence of Algoriphagus confluentis.</title>
        <authorList>
            <person name="Takatani N."/>
            <person name="Hosokawa M."/>
            <person name="Sawabe T."/>
        </authorList>
    </citation>
    <scope>NUCLEOTIDE SEQUENCE [LARGE SCALE GENOMIC DNA]</scope>
    <source>
        <strain evidence="2 3">NBRC 111222</strain>
    </source>
</reference>
<feature type="domain" description="Fibrobacter succinogenes major paralogous" evidence="1">
    <location>
        <begin position="37"/>
        <end position="164"/>
    </location>
</feature>
<organism evidence="2 3">
    <name type="scientific">Algoriphagus confluentis</name>
    <dbReference type="NCBI Taxonomy" id="1697556"/>
    <lineage>
        <taxon>Bacteria</taxon>
        <taxon>Pseudomonadati</taxon>
        <taxon>Bacteroidota</taxon>
        <taxon>Cytophagia</taxon>
        <taxon>Cytophagales</taxon>
        <taxon>Cyclobacteriaceae</taxon>
        <taxon>Algoriphagus</taxon>
    </lineage>
</organism>
<keyword evidence="3" id="KW-1185">Reference proteome</keyword>
<protein>
    <recommendedName>
        <fullName evidence="1">Fibrobacter succinogenes major paralogous domain-containing protein</fullName>
    </recommendedName>
</protein>
<dbReference type="InterPro" id="IPR011871">
    <property type="entry name" value="Fib_succ_major"/>
</dbReference>
<accession>A0ABQ6PSF3</accession>
<dbReference type="Proteomes" id="UP001338309">
    <property type="component" value="Unassembled WGS sequence"/>
</dbReference>
<evidence type="ECO:0000259" key="1">
    <source>
        <dbReference type="Pfam" id="PF09603"/>
    </source>
</evidence>
<sequence>MNPMSSQTVSGKYLLLVLLTFAPISKRIFAQEIIPEVIIGHQLWMGENLNVHTFRNGDSIPQARSYQEWAQAARKRQPAWCYFENKEENGVSYGKLYNYFAVSDPRGLAPEGWRIPSQADWLDLMVSLGGKDLVGKFLKQEFGWNEQGNGTNSSGFSALPGGISGAFPTQTKRRLCGRRKFRLLVEQYRGFPHRVGLDRESEL</sequence>
<proteinExistence type="predicted"/>
<dbReference type="Pfam" id="PF09603">
    <property type="entry name" value="Fib_succ_major"/>
    <property type="match status" value="1"/>
</dbReference>
<gene>
    <name evidence="2" type="ORF">Aconfl_35370</name>
</gene>
<dbReference type="EMBL" id="BTPD01000013">
    <property type="protein sequence ID" value="GMQ30894.1"/>
    <property type="molecule type" value="Genomic_DNA"/>
</dbReference>